<keyword evidence="3" id="KW-1185">Reference proteome</keyword>
<dbReference type="PANTHER" id="PTHR31170:SF25">
    <property type="entry name" value="BNAA09G04570D PROTEIN"/>
    <property type="match status" value="1"/>
</dbReference>
<dbReference type="Pfam" id="PF03140">
    <property type="entry name" value="DUF247"/>
    <property type="match status" value="1"/>
</dbReference>
<proteinExistence type="predicted"/>
<keyword evidence="1" id="KW-0472">Membrane</keyword>
<organism evidence="2 3">
    <name type="scientific">Cinnamomum micranthum f. kanehirae</name>
    <dbReference type="NCBI Taxonomy" id="337451"/>
    <lineage>
        <taxon>Eukaryota</taxon>
        <taxon>Viridiplantae</taxon>
        <taxon>Streptophyta</taxon>
        <taxon>Embryophyta</taxon>
        <taxon>Tracheophyta</taxon>
        <taxon>Spermatophyta</taxon>
        <taxon>Magnoliopsida</taxon>
        <taxon>Magnoliidae</taxon>
        <taxon>Laurales</taxon>
        <taxon>Lauraceae</taxon>
        <taxon>Cinnamomum</taxon>
    </lineage>
</organism>
<sequence>MERFNSLIHEDFYTRKRRRSIIKVPPYIKSSNPDAYIPHVFSIGPYHHGTEHLMPMEAYKRKCVASFMQRSGCNPQSCYDRFREETPRLMEYYEFLDDKWRVDENSYFELMLVDGCFLLECFYWAAIGHPVNNFLSPLNNLLRGSRIATIRRDMILIENQLPIKVLQILLELCSAEADPVFEDLEGLLMSFFGQTYITVDASCVHLPDVLRLSMITPGSHERRIDAGPEFPPATLLSLAGLKFEKSETPANRSMDVLFDERRGLLSLPFICVDEITEAWFLNLMALERCEVMESNGVSSYISFMGMLIRSAQDVKLLRKHGIIIDNKLEKNDKAIAKLFAELATNPVNSSDDSLYERRYALHEWSASSRRKLNVRFAEWGSSFVETYCKNPWSAIGLVAGIILLIATLAQTYCAVLQLYQNDDSPTPPTPPHNP</sequence>
<dbReference type="PANTHER" id="PTHR31170">
    <property type="entry name" value="BNAC04G53230D PROTEIN"/>
    <property type="match status" value="1"/>
</dbReference>
<evidence type="ECO:0000313" key="2">
    <source>
        <dbReference type="EMBL" id="RWR93814.1"/>
    </source>
</evidence>
<dbReference type="Proteomes" id="UP000283530">
    <property type="component" value="Unassembled WGS sequence"/>
</dbReference>
<reference evidence="2 3" key="1">
    <citation type="journal article" date="2019" name="Nat. Plants">
        <title>Stout camphor tree genome fills gaps in understanding of flowering plant genome evolution.</title>
        <authorList>
            <person name="Chaw S.M."/>
            <person name="Liu Y.C."/>
            <person name="Wu Y.W."/>
            <person name="Wang H.Y."/>
            <person name="Lin C.I."/>
            <person name="Wu C.S."/>
            <person name="Ke H.M."/>
            <person name="Chang L.Y."/>
            <person name="Hsu C.Y."/>
            <person name="Yang H.T."/>
            <person name="Sudianto E."/>
            <person name="Hsu M.H."/>
            <person name="Wu K.P."/>
            <person name="Wang L.N."/>
            <person name="Leebens-Mack J.H."/>
            <person name="Tsai I.J."/>
        </authorList>
    </citation>
    <scope>NUCLEOTIDE SEQUENCE [LARGE SCALE GENOMIC DNA]</scope>
    <source>
        <strain evidence="3">cv. Chaw 1501</strain>
        <tissue evidence="2">Young leaves</tissue>
    </source>
</reference>
<dbReference type="STRING" id="337451.A0A3S3N135"/>
<accession>A0A3S3N135</accession>
<evidence type="ECO:0000256" key="1">
    <source>
        <dbReference type="SAM" id="Phobius"/>
    </source>
</evidence>
<name>A0A3S3N135_9MAGN</name>
<dbReference type="OrthoDB" id="939823at2759"/>
<keyword evidence="1" id="KW-1133">Transmembrane helix</keyword>
<keyword evidence="1" id="KW-0812">Transmembrane</keyword>
<dbReference type="InterPro" id="IPR004158">
    <property type="entry name" value="DUF247_pln"/>
</dbReference>
<evidence type="ECO:0000313" key="3">
    <source>
        <dbReference type="Proteomes" id="UP000283530"/>
    </source>
</evidence>
<protein>
    <submittedName>
        <fullName evidence="2">UPF0481-like protein</fullName>
    </submittedName>
</protein>
<comment type="caution">
    <text evidence="2">The sequence shown here is derived from an EMBL/GenBank/DDBJ whole genome shotgun (WGS) entry which is preliminary data.</text>
</comment>
<feature type="transmembrane region" description="Helical" evidence="1">
    <location>
        <begin position="392"/>
        <end position="415"/>
    </location>
</feature>
<dbReference type="AlphaFoldDB" id="A0A3S3N135"/>
<gene>
    <name evidence="2" type="ORF">CKAN_02309000</name>
</gene>
<dbReference type="EMBL" id="QPKB01000010">
    <property type="protein sequence ID" value="RWR93814.1"/>
    <property type="molecule type" value="Genomic_DNA"/>
</dbReference>